<comment type="caution">
    <text evidence="1">The sequence shown here is derived from an EMBL/GenBank/DDBJ whole genome shotgun (WGS) entry which is preliminary data.</text>
</comment>
<proteinExistence type="predicted"/>
<name>A0A2U1TCR4_9MICO</name>
<evidence type="ECO:0000313" key="2">
    <source>
        <dbReference type="Proteomes" id="UP000244962"/>
    </source>
</evidence>
<evidence type="ECO:0000313" key="1">
    <source>
        <dbReference type="EMBL" id="PWC06666.1"/>
    </source>
</evidence>
<organism evidence="1 2">
    <name type="scientific">Mycetocola zhujimingii</name>
    <dbReference type="NCBI Taxonomy" id="2079792"/>
    <lineage>
        <taxon>Bacteria</taxon>
        <taxon>Bacillati</taxon>
        <taxon>Actinomycetota</taxon>
        <taxon>Actinomycetes</taxon>
        <taxon>Micrococcales</taxon>
        <taxon>Microbacteriaceae</taxon>
        <taxon>Mycetocola</taxon>
    </lineage>
</organism>
<reference evidence="2" key="1">
    <citation type="submission" date="2018-04" db="EMBL/GenBank/DDBJ databases">
        <authorList>
            <person name="Liu S."/>
            <person name="Wang Z."/>
            <person name="Li J."/>
        </authorList>
    </citation>
    <scope>NUCLEOTIDE SEQUENCE [LARGE SCALE GENOMIC DNA]</scope>
    <source>
        <strain evidence="2">622</strain>
    </source>
</reference>
<keyword evidence="2" id="KW-1185">Reference proteome</keyword>
<sequence>MPITDELGRRAASRLESPALANLPNFRADGITFENWLTWLGERQPFLGEAEHLHDRALFAELSEKIAIEVAASQLTAEESGYPLWLGEFVDLLHWSQSHVITLNYDNIVETTLDKSPRSDGDSVVRSADIVTGFPNGRGLMFGSGSYFEERGTLALHKLHGSIDWFSVPGDRTGATLERIPPNETRGTAAHRATIGGREAFIVPPTSTKGTYFDNPKTRFTWQQARDGLREAERVVLIGYSLPLTDTALARLLSMTIAGGQQEVVVVNPDADAVASRLGALGVEPGRVTTMSGSGCVGDFVDAEVDSATKELIRYLATQAESSPLSPVAVGWGYAGWGAITDASFDARVGSLRLTVDRVDLPLAAISDPASAADGPNARHTVTLGALFRYGVPTEIVAQIGDREWRVCTRATPDAAEEEGWVLLRPAGHQPDRRP</sequence>
<evidence type="ECO:0008006" key="3">
    <source>
        <dbReference type="Google" id="ProtNLM"/>
    </source>
</evidence>
<dbReference type="Proteomes" id="UP000244962">
    <property type="component" value="Unassembled WGS sequence"/>
</dbReference>
<dbReference type="EMBL" id="QEFB01000011">
    <property type="protein sequence ID" value="PWC06666.1"/>
    <property type="molecule type" value="Genomic_DNA"/>
</dbReference>
<dbReference type="RefSeq" id="WP_108963111.1">
    <property type="nucleotide sequence ID" value="NZ_QEFB01000011.1"/>
</dbReference>
<dbReference type="AlphaFoldDB" id="A0A2U1TCR4"/>
<gene>
    <name evidence="1" type="ORF">DF223_10415</name>
</gene>
<accession>A0A2U1TCR4</accession>
<protein>
    <recommendedName>
        <fullName evidence="3">SIR2-like domain-containing protein</fullName>
    </recommendedName>
</protein>